<dbReference type="InterPro" id="IPR039426">
    <property type="entry name" value="TonB-dep_rcpt-like"/>
</dbReference>
<evidence type="ECO:0000256" key="7">
    <source>
        <dbReference type="PROSITE-ProRule" id="PRU01360"/>
    </source>
</evidence>
<dbReference type="Proteomes" id="UP000664795">
    <property type="component" value="Unassembled WGS sequence"/>
</dbReference>
<dbReference type="NCBIfam" id="TIGR04056">
    <property type="entry name" value="OMP_RagA_SusC"/>
    <property type="match status" value="1"/>
</dbReference>
<keyword evidence="6 7" id="KW-0998">Cell outer membrane</keyword>
<dbReference type="InterPro" id="IPR008969">
    <property type="entry name" value="CarboxyPept-like_regulatory"/>
</dbReference>
<dbReference type="PROSITE" id="PS52016">
    <property type="entry name" value="TONB_DEPENDENT_REC_3"/>
    <property type="match status" value="1"/>
</dbReference>
<dbReference type="InterPro" id="IPR036942">
    <property type="entry name" value="Beta-barrel_TonB_sf"/>
</dbReference>
<name>A0A939G6N3_9BACT</name>
<evidence type="ECO:0000256" key="4">
    <source>
        <dbReference type="ARBA" id="ARBA00022692"/>
    </source>
</evidence>
<comment type="caution">
    <text evidence="9">The sequence shown here is derived from an EMBL/GenBank/DDBJ whole genome shotgun (WGS) entry which is preliminary data.</text>
</comment>
<evidence type="ECO:0000256" key="2">
    <source>
        <dbReference type="ARBA" id="ARBA00022448"/>
    </source>
</evidence>
<dbReference type="NCBIfam" id="TIGR04057">
    <property type="entry name" value="SusC_RagA_signa"/>
    <property type="match status" value="1"/>
</dbReference>
<accession>A0A939G6N3</accession>
<dbReference type="InterPro" id="IPR023996">
    <property type="entry name" value="TonB-dep_OMP_SusC/RagA"/>
</dbReference>
<dbReference type="AlphaFoldDB" id="A0A939G6N3"/>
<dbReference type="Gene3D" id="2.40.170.20">
    <property type="entry name" value="TonB-dependent receptor, beta-barrel domain"/>
    <property type="match status" value="1"/>
</dbReference>
<dbReference type="FunFam" id="2.170.130.10:FF:000008">
    <property type="entry name" value="SusC/RagA family TonB-linked outer membrane protein"/>
    <property type="match status" value="1"/>
</dbReference>
<evidence type="ECO:0000313" key="9">
    <source>
        <dbReference type="EMBL" id="MBO0931604.1"/>
    </source>
</evidence>
<dbReference type="InterPro" id="IPR037066">
    <property type="entry name" value="Plug_dom_sf"/>
</dbReference>
<keyword evidence="5 7" id="KW-0472">Membrane</keyword>
<feature type="domain" description="TonB-dependent receptor plug" evidence="8">
    <location>
        <begin position="123"/>
        <end position="229"/>
    </location>
</feature>
<keyword evidence="10" id="KW-1185">Reference proteome</keyword>
<dbReference type="Pfam" id="PF07715">
    <property type="entry name" value="Plug"/>
    <property type="match status" value="1"/>
</dbReference>
<organism evidence="9 10">
    <name type="scientific">Fibrella aquatilis</name>
    <dbReference type="NCBI Taxonomy" id="2817059"/>
    <lineage>
        <taxon>Bacteria</taxon>
        <taxon>Pseudomonadati</taxon>
        <taxon>Bacteroidota</taxon>
        <taxon>Cytophagia</taxon>
        <taxon>Cytophagales</taxon>
        <taxon>Spirosomataceae</taxon>
        <taxon>Fibrella</taxon>
    </lineage>
</organism>
<dbReference type="InterPro" id="IPR023997">
    <property type="entry name" value="TonB-dep_OMP_SusC/RagA_CS"/>
</dbReference>
<dbReference type="SUPFAM" id="SSF56935">
    <property type="entry name" value="Porins"/>
    <property type="match status" value="1"/>
</dbReference>
<keyword evidence="4 7" id="KW-0812">Transmembrane</keyword>
<evidence type="ECO:0000256" key="6">
    <source>
        <dbReference type="ARBA" id="ARBA00023237"/>
    </source>
</evidence>
<keyword evidence="2 7" id="KW-0813">Transport</keyword>
<dbReference type="GO" id="GO:0009279">
    <property type="term" value="C:cell outer membrane"/>
    <property type="evidence" value="ECO:0007669"/>
    <property type="project" value="UniProtKB-SubCell"/>
</dbReference>
<keyword evidence="3 7" id="KW-1134">Transmembrane beta strand</keyword>
<dbReference type="InterPro" id="IPR012910">
    <property type="entry name" value="Plug_dom"/>
</dbReference>
<sequence length="1042" mass="113102">MNERLPARFWRRTSLYLWFWLLLPAIGLAQGRVVSGVVSDEKGQTLPGVNVIVKGTNAGATSDVEGRYKISVPSDQAVLQFSYVGYTGQEVVVGAQSAINITLLEDKKTLNEVIVVGYGAQKRSDLTGAVSTITAKDIARLPVAGIDQALQGKSSGVRVTQSTGAPGEGVAVRIRGVGTVNDNSPLFVIDGIPTKDAFSVLNPADIESMSVLKDASSAAIYGSRAANGVIVVTTRRGASGAPRISFNAYGGVQTHGRLIPMANTAQYVSIYNEAVANDNADFTDPALFRRPITPEIAATLPNTNWQEEIFRPAPIQNYQLQFSGGSKQSHYLISGNYFNQQGIVLNSGYERYSLRTSVDSDIGGKVRVGTNLNLTYSNRKIVGSSGDGFGGNGGSIVRYALFRAPATPVYNPDGTFFDLPTRTDLFGDGYNPVGLALKADNTQTQYRLFGDVFGEWTINRNLTFRTNGGIDLNILNDKRFNENWGTNGRINSPATLSNTISPISTLTWNNTLTYSRKFGGVHDVTVLAGTEAIRNVSRAVGGSDRNFIDQDPSLRYLGRGVDPTGRNSTEADQRWALFSLFGRVNYAYKDKYLASVNVRRDGSSRFSPANRYANFFSGSVGWNIDQEAFFQPIANTVSLMKLRASIGQLGNQDIGNYPFASLIGSGFNYPFGSPQAQQPGYTVVSRGNANVKWEASTQTDIGLDMAFLKNKLQLTLDVFQKTTSDILIPVPVPRSGGTTASAPYVNAGRVENKGLEIDLIYRDKKGDFTYDITANASFIRNRVVSLSDGRPIPGGRIDNGVFATLTEPGHPIGSFYLLTQAGIFQNEAQLFTSANQGNGIKPGDVRYADLNGDGLITSADRSHVGSPIPTLTYGLTANLYWKGFDLSAFFQGVTGNSIYYQVATDIEGFYRAFNITQRVVDGHWTGEGTSNSQPRVSWRGSANNKLPSTRFLEDGSYTRLKNLQLGYTLPGNILKRFGASNLRIYVGGQNLLTFTKYPGLDPEQQSSDNLNTEQFRGDVAVGIDWGTYPSAKTYTVGLNVNF</sequence>
<evidence type="ECO:0000256" key="1">
    <source>
        <dbReference type="ARBA" id="ARBA00004571"/>
    </source>
</evidence>
<dbReference type="Pfam" id="PF13715">
    <property type="entry name" value="CarbopepD_reg_2"/>
    <property type="match status" value="1"/>
</dbReference>
<comment type="subcellular location">
    <subcellularLocation>
        <location evidence="1 7">Cell outer membrane</location>
        <topology evidence="1 7">Multi-pass membrane protein</topology>
    </subcellularLocation>
</comment>
<reference evidence="9 10" key="1">
    <citation type="submission" date="2021-03" db="EMBL/GenBank/DDBJ databases">
        <title>Fibrella sp. HMF5036 genome sequencing and assembly.</title>
        <authorList>
            <person name="Kang H."/>
            <person name="Kim H."/>
            <person name="Bae S."/>
            <person name="Joh K."/>
        </authorList>
    </citation>
    <scope>NUCLEOTIDE SEQUENCE [LARGE SCALE GENOMIC DNA]</scope>
    <source>
        <strain evidence="9 10">HMF5036</strain>
    </source>
</reference>
<evidence type="ECO:0000313" key="10">
    <source>
        <dbReference type="Proteomes" id="UP000664795"/>
    </source>
</evidence>
<dbReference type="Gene3D" id="2.60.40.1120">
    <property type="entry name" value="Carboxypeptidase-like, regulatory domain"/>
    <property type="match status" value="1"/>
</dbReference>
<keyword evidence="9" id="KW-0675">Receptor</keyword>
<proteinExistence type="inferred from homology"/>
<evidence type="ECO:0000256" key="5">
    <source>
        <dbReference type="ARBA" id="ARBA00023136"/>
    </source>
</evidence>
<protein>
    <submittedName>
        <fullName evidence="9">TonB-dependent receptor</fullName>
    </submittedName>
</protein>
<dbReference type="RefSeq" id="WP_207335565.1">
    <property type="nucleotide sequence ID" value="NZ_JAFMYU010000007.1"/>
</dbReference>
<dbReference type="Gene3D" id="2.170.130.10">
    <property type="entry name" value="TonB-dependent receptor, plug domain"/>
    <property type="match status" value="1"/>
</dbReference>
<dbReference type="EMBL" id="JAFMYU010000007">
    <property type="protein sequence ID" value="MBO0931604.1"/>
    <property type="molecule type" value="Genomic_DNA"/>
</dbReference>
<gene>
    <name evidence="9" type="ORF">J2I48_11395</name>
</gene>
<evidence type="ECO:0000256" key="3">
    <source>
        <dbReference type="ARBA" id="ARBA00022452"/>
    </source>
</evidence>
<dbReference type="SUPFAM" id="SSF49464">
    <property type="entry name" value="Carboxypeptidase regulatory domain-like"/>
    <property type="match status" value="1"/>
</dbReference>
<evidence type="ECO:0000259" key="8">
    <source>
        <dbReference type="Pfam" id="PF07715"/>
    </source>
</evidence>
<comment type="similarity">
    <text evidence="7">Belongs to the TonB-dependent receptor family.</text>
</comment>